<dbReference type="OrthoDB" id="547680at2759"/>
<gene>
    <name evidence="12" type="primary">LOC108719778</name>
</gene>
<dbReference type="AlphaFoldDB" id="A0A8J1L5F8"/>
<dbReference type="GO" id="GO:0001868">
    <property type="term" value="P:regulation of complement activation, lectin pathway"/>
    <property type="evidence" value="ECO:0007669"/>
    <property type="project" value="UniProtKB-ARBA"/>
</dbReference>
<evidence type="ECO:0000259" key="10">
    <source>
        <dbReference type="SMART" id="SM00607"/>
    </source>
</evidence>
<feature type="domain" description="Fucolectin tachylectin-4 pentraxin-1" evidence="10">
    <location>
        <begin position="115"/>
        <end position="255"/>
    </location>
</feature>
<organism evidence="11 12">
    <name type="scientific">Xenopus laevis</name>
    <name type="common">African clawed frog</name>
    <dbReference type="NCBI Taxonomy" id="8355"/>
    <lineage>
        <taxon>Eukaryota</taxon>
        <taxon>Metazoa</taxon>
        <taxon>Chordata</taxon>
        <taxon>Craniata</taxon>
        <taxon>Vertebrata</taxon>
        <taxon>Euteleostomi</taxon>
        <taxon>Amphibia</taxon>
        <taxon>Batrachia</taxon>
        <taxon>Anura</taxon>
        <taxon>Pipoidea</taxon>
        <taxon>Pipidae</taxon>
        <taxon>Xenopodinae</taxon>
        <taxon>Xenopus</taxon>
        <taxon>Xenopus</taxon>
    </lineage>
</organism>
<feature type="region of interest" description="Disordered" evidence="8">
    <location>
        <begin position="122"/>
        <end position="144"/>
    </location>
</feature>
<dbReference type="KEGG" id="xla:108719778"/>
<dbReference type="InterPro" id="IPR008979">
    <property type="entry name" value="Galactose-bd-like_sf"/>
</dbReference>
<keyword evidence="11" id="KW-1185">Reference proteome</keyword>
<dbReference type="RefSeq" id="XP_041424194.1">
    <property type="nucleotide sequence ID" value="XM_041568260.1"/>
</dbReference>
<evidence type="ECO:0000256" key="6">
    <source>
        <dbReference type="ARBA" id="ARBA00022837"/>
    </source>
</evidence>
<evidence type="ECO:0000256" key="5">
    <source>
        <dbReference type="ARBA" id="ARBA00022734"/>
    </source>
</evidence>
<dbReference type="SUPFAM" id="SSF49785">
    <property type="entry name" value="Galactose-binding domain-like"/>
    <property type="match status" value="1"/>
</dbReference>
<feature type="compositionally biased region" description="Polar residues" evidence="8">
    <location>
        <begin position="122"/>
        <end position="132"/>
    </location>
</feature>
<dbReference type="Pfam" id="PF22633">
    <property type="entry name" value="F5_F8_type_C_2"/>
    <property type="match status" value="1"/>
</dbReference>
<comment type="subunit">
    <text evidence="3">Homotrimer.</text>
</comment>
<keyword evidence="9" id="KW-0732">Signal</keyword>
<dbReference type="GO" id="GO:0046872">
    <property type="term" value="F:metal ion binding"/>
    <property type="evidence" value="ECO:0007669"/>
    <property type="project" value="UniProtKB-KW"/>
</dbReference>
<dbReference type="InterPro" id="IPR051941">
    <property type="entry name" value="BG_Antigen-Binding_Lectin"/>
</dbReference>
<keyword evidence="5" id="KW-0430">Lectin</keyword>
<evidence type="ECO:0000256" key="7">
    <source>
        <dbReference type="ARBA" id="ARBA00023157"/>
    </source>
</evidence>
<dbReference type="PANTHER" id="PTHR45713">
    <property type="entry name" value="FTP DOMAIN-CONTAINING PROTEIN"/>
    <property type="match status" value="1"/>
</dbReference>
<reference evidence="12" key="1">
    <citation type="submission" date="2025-08" db="UniProtKB">
        <authorList>
            <consortium name="RefSeq"/>
        </authorList>
    </citation>
    <scope>IDENTIFICATION</scope>
    <source>
        <strain evidence="12">J_2021</strain>
        <tissue evidence="12">Erythrocytes</tissue>
    </source>
</reference>
<feature type="signal peptide" evidence="9">
    <location>
        <begin position="1"/>
        <end position="25"/>
    </location>
</feature>
<keyword evidence="7" id="KW-1015">Disulfide bond</keyword>
<dbReference type="Proteomes" id="UP000186698">
    <property type="component" value="Chromosome 6S"/>
</dbReference>
<comment type="function">
    <text evidence="1">Acts as a defensive agent. Recognizes blood group fucosylated oligosaccharides including A, B, H and Lewis B-type antigens. Does not recognize Lewis A antigen and has low affinity for monovalent haptens.</text>
</comment>
<evidence type="ECO:0000256" key="4">
    <source>
        <dbReference type="ARBA" id="ARBA00022723"/>
    </source>
</evidence>
<evidence type="ECO:0000256" key="3">
    <source>
        <dbReference type="ARBA" id="ARBA00011233"/>
    </source>
</evidence>
<proteinExistence type="inferred from homology"/>
<feature type="compositionally biased region" description="Basic and acidic residues" evidence="8">
    <location>
        <begin position="133"/>
        <end position="143"/>
    </location>
</feature>
<evidence type="ECO:0000256" key="9">
    <source>
        <dbReference type="SAM" id="SignalP"/>
    </source>
</evidence>
<accession>A0A8J1L5F8</accession>
<dbReference type="InterPro" id="IPR006585">
    <property type="entry name" value="FTP1"/>
</dbReference>
<evidence type="ECO:0000256" key="2">
    <source>
        <dbReference type="ARBA" id="ARBA00010147"/>
    </source>
</evidence>
<dbReference type="GeneID" id="108719778"/>
<dbReference type="PANTHER" id="PTHR45713:SF14">
    <property type="entry name" value="FUCOLECTIN-1-LIKE"/>
    <property type="match status" value="1"/>
</dbReference>
<evidence type="ECO:0000256" key="1">
    <source>
        <dbReference type="ARBA" id="ARBA00002219"/>
    </source>
</evidence>
<name>A0A8J1L5F8_XENLA</name>
<dbReference type="GO" id="GO:0010185">
    <property type="term" value="P:regulation of cellular defense response"/>
    <property type="evidence" value="ECO:0007669"/>
    <property type="project" value="UniProtKB-ARBA"/>
</dbReference>
<evidence type="ECO:0000313" key="11">
    <source>
        <dbReference type="Proteomes" id="UP000186698"/>
    </source>
</evidence>
<sequence>MNNRLLLLSCFSVAAHLLLVPPSISQGKQTQLSQSILLLSILHPFHPFTYTSLYSLPLTNILLKVWSTKFTPKSRSNQGPTKRQNDQLHRMKLRLCWAVCALLGLAWGCMPTPRARNIAINGQATQKSTHNPDTPDKAIDGNRDSNYSKMSCSCTNEEDWPWWKLDLKRTYKISSVIVTNRNDSYPERLNGTQIQVGNSLDNNYEVCGTITNTSSNPIHICCNDRGGRYISLVIPRNKSTLTLCEVQVFGRLARKKTC</sequence>
<evidence type="ECO:0000256" key="8">
    <source>
        <dbReference type="SAM" id="MobiDB-lite"/>
    </source>
</evidence>
<feature type="chain" id="PRO_5035251639" evidence="9">
    <location>
        <begin position="26"/>
        <end position="258"/>
    </location>
</feature>
<evidence type="ECO:0000313" key="12">
    <source>
        <dbReference type="RefSeq" id="XP_041424194.1"/>
    </source>
</evidence>
<dbReference type="GO" id="GO:0042806">
    <property type="term" value="F:fucose binding"/>
    <property type="evidence" value="ECO:0007669"/>
    <property type="project" value="UniProtKB-ARBA"/>
</dbReference>
<dbReference type="Gene3D" id="2.60.120.260">
    <property type="entry name" value="Galactose-binding domain-like"/>
    <property type="match status" value="1"/>
</dbReference>
<keyword evidence="4" id="KW-0479">Metal-binding</keyword>
<protein>
    <submittedName>
        <fullName evidence="12">Fucolectin-1 isoform X1</fullName>
    </submittedName>
</protein>
<keyword evidence="6" id="KW-0106">Calcium</keyword>
<comment type="similarity">
    <text evidence="2">Belongs to the fucolectin family.</text>
</comment>
<dbReference type="SMART" id="SM00607">
    <property type="entry name" value="FTP"/>
    <property type="match status" value="1"/>
</dbReference>